<evidence type="ECO:0000313" key="2">
    <source>
        <dbReference type="Proteomes" id="UP000749471"/>
    </source>
</evidence>
<name>A0ABS6E672_9FIRM</name>
<organism evidence="1 2">
    <name type="scientific">Tissierella simiarum</name>
    <dbReference type="NCBI Taxonomy" id="2841534"/>
    <lineage>
        <taxon>Bacteria</taxon>
        <taxon>Bacillati</taxon>
        <taxon>Bacillota</taxon>
        <taxon>Tissierellia</taxon>
        <taxon>Tissierellales</taxon>
        <taxon>Tissierellaceae</taxon>
        <taxon>Tissierella</taxon>
    </lineage>
</organism>
<reference evidence="1 2" key="1">
    <citation type="submission" date="2021-06" db="EMBL/GenBank/DDBJ databases">
        <authorList>
            <person name="Sun Q."/>
            <person name="Li D."/>
        </authorList>
    </citation>
    <scope>NUCLEOTIDE SEQUENCE [LARGE SCALE GENOMIC DNA]</scope>
    <source>
        <strain evidence="1 2">MSJ-40</strain>
    </source>
</reference>
<sequence>MNKRKSREIKKAVALSYKNQDNVPKILAKGEGTIAENIVKKGEEEDIVIYEDENLIDSLINLDINQEIPEELYEAVAEIILFVYTLDKEKEDENGK</sequence>
<gene>
    <name evidence="1" type="ORF">KQI42_06875</name>
</gene>
<dbReference type="Proteomes" id="UP000749471">
    <property type="component" value="Unassembled WGS sequence"/>
</dbReference>
<keyword evidence="2" id="KW-1185">Reference proteome</keyword>
<evidence type="ECO:0000313" key="1">
    <source>
        <dbReference type="EMBL" id="MBU5437723.1"/>
    </source>
</evidence>
<dbReference type="PANTHER" id="PTHR30531">
    <property type="entry name" value="FLAGELLAR BIOSYNTHETIC PROTEIN FLHB"/>
    <property type="match status" value="1"/>
</dbReference>
<dbReference type="EMBL" id="JAHLPM010000004">
    <property type="protein sequence ID" value="MBU5437723.1"/>
    <property type="molecule type" value="Genomic_DNA"/>
</dbReference>
<dbReference type="PANTHER" id="PTHR30531:SF12">
    <property type="entry name" value="FLAGELLAR BIOSYNTHETIC PROTEIN FLHB"/>
    <property type="match status" value="1"/>
</dbReference>
<proteinExistence type="predicted"/>
<comment type="caution">
    <text evidence="1">The sequence shown here is derived from an EMBL/GenBank/DDBJ whole genome shotgun (WGS) entry which is preliminary data.</text>
</comment>
<protein>
    <submittedName>
        <fullName evidence="1">EscU/YscU/HrcU family type III secretion system export apparatus switch protein</fullName>
    </submittedName>
</protein>
<dbReference type="Pfam" id="PF01312">
    <property type="entry name" value="Bac_export_2"/>
    <property type="match status" value="1"/>
</dbReference>
<dbReference type="RefSeq" id="WP_216518093.1">
    <property type="nucleotide sequence ID" value="NZ_JAHLPM010000004.1"/>
</dbReference>
<dbReference type="InterPro" id="IPR006135">
    <property type="entry name" value="T3SS_substrate_exporter"/>
</dbReference>
<accession>A0ABS6E672</accession>